<dbReference type="OrthoDB" id="9804286at2"/>
<name>A0A3N4D9H6_9GAMM</name>
<dbReference type="AlphaFoldDB" id="A0A3N4D9H6"/>
<feature type="domain" description="Prokaryotic E2 family B" evidence="2">
    <location>
        <begin position="46"/>
        <end position="109"/>
    </location>
</feature>
<dbReference type="GO" id="GO:0008641">
    <property type="term" value="F:ubiquitin-like modifier activating enzyme activity"/>
    <property type="evidence" value="ECO:0007669"/>
    <property type="project" value="InterPro"/>
</dbReference>
<dbReference type="InterPro" id="IPR032701">
    <property type="entry name" value="Prok-E2_B_dom"/>
</dbReference>
<dbReference type="EMBL" id="CP034073">
    <property type="protein sequence ID" value="AZG34009.1"/>
    <property type="molecule type" value="Genomic_DNA"/>
</dbReference>
<proteinExistence type="predicted"/>
<gene>
    <name evidence="4" type="ORF">EGC77_21385</name>
    <name evidence="3" type="ORF">EGC80_03050</name>
</gene>
<reference evidence="3 5" key="1">
    <citation type="submission" date="2018-11" db="EMBL/GenBank/DDBJ databases">
        <title>Shewanella sp. M2.</title>
        <authorList>
            <person name="Hwang Y.J."/>
            <person name="Hwang C.Y."/>
        </authorList>
    </citation>
    <scope>NUCLEOTIDE SEQUENCE [LARGE SCALE GENOMIC DNA]</scope>
    <source>
        <strain evidence="3 5">M2</strain>
    </source>
</reference>
<evidence type="ECO:0000313" key="4">
    <source>
        <dbReference type="EMBL" id="RPA22585.1"/>
    </source>
</evidence>
<evidence type="ECO:0000313" key="6">
    <source>
        <dbReference type="Proteomes" id="UP000278855"/>
    </source>
</evidence>
<keyword evidence="5" id="KW-1185">Reference proteome</keyword>
<dbReference type="InterPro" id="IPR000594">
    <property type="entry name" value="ThiF_NAD_FAD-bd"/>
</dbReference>
<dbReference type="CDD" id="cd01483">
    <property type="entry name" value="E1_enzyme_family"/>
    <property type="match status" value="1"/>
</dbReference>
<organism evidence="4 6">
    <name type="scientific">Shewanella psychromarinicola</name>
    <dbReference type="NCBI Taxonomy" id="2487742"/>
    <lineage>
        <taxon>Bacteria</taxon>
        <taxon>Pseudomonadati</taxon>
        <taxon>Pseudomonadota</taxon>
        <taxon>Gammaproteobacteria</taxon>
        <taxon>Alteromonadales</taxon>
        <taxon>Shewanellaceae</taxon>
        <taxon>Shewanella</taxon>
    </lineage>
</organism>
<dbReference type="InterPro" id="IPR045886">
    <property type="entry name" value="ThiF/MoeB/HesA"/>
</dbReference>
<dbReference type="InterPro" id="IPR035985">
    <property type="entry name" value="Ubiquitin-activating_enz"/>
</dbReference>
<dbReference type="Proteomes" id="UP000278855">
    <property type="component" value="Unassembled WGS sequence"/>
</dbReference>
<reference evidence="4" key="3">
    <citation type="submission" date="2018-11" db="EMBL/GenBank/DDBJ databases">
        <authorList>
            <person name="Hwang Y.J."/>
            <person name="Hwang C.Y."/>
        </authorList>
    </citation>
    <scope>NUCLEOTIDE SEQUENCE</scope>
    <source>
        <strain evidence="4">R106</strain>
    </source>
</reference>
<evidence type="ECO:0000259" key="1">
    <source>
        <dbReference type="Pfam" id="PF00899"/>
    </source>
</evidence>
<protein>
    <submittedName>
        <fullName evidence="4">Uncharacterized protein</fullName>
    </submittedName>
</protein>
<dbReference type="Gene3D" id="3.40.50.720">
    <property type="entry name" value="NAD(P)-binding Rossmann-like Domain"/>
    <property type="match status" value="1"/>
</dbReference>
<sequence length="564" mass="63617">MIELELDDLYDNLNTACLISNVKNKPFTYTHELQGNKKIWFVELEYTADFPKVLPRAKLLNNECIGKIPHVNNQGTICYQEEEGILINYHDPLSVLDYILTSIANALDRWSLKIFIDDLFEEYEGYIQADCKRVNSLCSPVSVINEAYLKVKKLKDGSYEPFLLYEHQDDIPISYSDISDTNSLQVIKVLCINFERFCYPPKDVFTSHYFKENKSSLSNCEVSRIDKYIKKVKSKRSHFIYLTFPRGGDFRAQVLLKFVSEKSDLHPLLDDNVEWEVTSFLQNRINKTYLLERGGANTNLQSSHVAVIGCGSVGSEVALMLSKSGVGKLTLIDSDWLDTDNIYRHRLGGEALKYNAIDNKGKVEGIPKVAKVHCLSNYIKSNIPFIDIEPIAAKAEIVLRNVTIDKVDVVIIAIGSPSESLHINALLKSRGIAKVVHCWNEAASVGGHSVKFNMTDCCLECLYTPHARTVQPIVYSLIKPGQNISKNLTGCAGVFTPFSYLDSSKTAIIASNQCIEFLEGKCNSSIRSWKNNDFAKYPTTEYFDSFSFETSSEIVKSQYCSVCN</sequence>
<dbReference type="GO" id="GO:0061504">
    <property type="term" value="P:cyclic threonylcarbamoyladenosine biosynthetic process"/>
    <property type="evidence" value="ECO:0007669"/>
    <property type="project" value="TreeGrafter"/>
</dbReference>
<evidence type="ECO:0000259" key="2">
    <source>
        <dbReference type="Pfam" id="PF14461"/>
    </source>
</evidence>
<dbReference type="PANTHER" id="PTHR43267">
    <property type="entry name" value="TRNA THREONYLCARBAMOYLADENOSINE DEHYDRATASE"/>
    <property type="match status" value="1"/>
</dbReference>
<evidence type="ECO:0000313" key="5">
    <source>
        <dbReference type="Proteomes" id="UP000273778"/>
    </source>
</evidence>
<dbReference type="Proteomes" id="UP000273778">
    <property type="component" value="Chromosome"/>
</dbReference>
<dbReference type="Pfam" id="PF00899">
    <property type="entry name" value="ThiF"/>
    <property type="match status" value="1"/>
</dbReference>
<reference evidence="6" key="2">
    <citation type="submission" date="2018-11" db="EMBL/GenBank/DDBJ databases">
        <title>Shewanella sp. R106.</title>
        <authorList>
            <person name="Hwang Y.J."/>
            <person name="Hwang C.Y."/>
        </authorList>
    </citation>
    <scope>NUCLEOTIDE SEQUENCE [LARGE SCALE GENOMIC DNA]</scope>
    <source>
        <strain evidence="6">R106</strain>
    </source>
</reference>
<dbReference type="PANTHER" id="PTHR43267:SF1">
    <property type="entry name" value="TRNA THREONYLCARBAMOYLADENOSINE DEHYDRATASE"/>
    <property type="match status" value="1"/>
</dbReference>
<evidence type="ECO:0000313" key="3">
    <source>
        <dbReference type="EMBL" id="AZG34009.1"/>
    </source>
</evidence>
<dbReference type="RefSeq" id="WP_124014224.1">
    <property type="nucleotide sequence ID" value="NZ_CP034073.1"/>
</dbReference>
<feature type="domain" description="THIF-type NAD/FAD binding fold" evidence="1">
    <location>
        <begin position="298"/>
        <end position="469"/>
    </location>
</feature>
<dbReference type="Pfam" id="PF14461">
    <property type="entry name" value="Prok-E2_B"/>
    <property type="match status" value="1"/>
</dbReference>
<dbReference type="SUPFAM" id="SSF69572">
    <property type="entry name" value="Activating enzymes of the ubiquitin-like proteins"/>
    <property type="match status" value="1"/>
</dbReference>
<accession>A0A3N4D9H6</accession>
<dbReference type="KEGG" id="spsr:EGC80_03050"/>
<dbReference type="EMBL" id="RKKB01000033">
    <property type="protein sequence ID" value="RPA22585.1"/>
    <property type="molecule type" value="Genomic_DNA"/>
</dbReference>
<dbReference type="GO" id="GO:0061503">
    <property type="term" value="F:tRNA threonylcarbamoyladenosine dehydratase"/>
    <property type="evidence" value="ECO:0007669"/>
    <property type="project" value="TreeGrafter"/>
</dbReference>